<evidence type="ECO:0000313" key="2">
    <source>
        <dbReference type="EMBL" id="CZT11205.1"/>
    </source>
</evidence>
<keyword evidence="3" id="KW-1185">Reference proteome</keyword>
<organism evidence="2 3">
    <name type="scientific">Rhynchosporium agropyri</name>
    <dbReference type="NCBI Taxonomy" id="914238"/>
    <lineage>
        <taxon>Eukaryota</taxon>
        <taxon>Fungi</taxon>
        <taxon>Dikarya</taxon>
        <taxon>Ascomycota</taxon>
        <taxon>Pezizomycotina</taxon>
        <taxon>Leotiomycetes</taxon>
        <taxon>Helotiales</taxon>
        <taxon>Ploettnerulaceae</taxon>
        <taxon>Rhynchosporium</taxon>
    </lineage>
</organism>
<accession>A0A1E1LL31</accession>
<proteinExistence type="predicted"/>
<feature type="region of interest" description="Disordered" evidence="1">
    <location>
        <begin position="13"/>
        <end position="37"/>
    </location>
</feature>
<dbReference type="Proteomes" id="UP000178912">
    <property type="component" value="Unassembled WGS sequence"/>
</dbReference>
<reference evidence="3" key="1">
    <citation type="submission" date="2016-03" db="EMBL/GenBank/DDBJ databases">
        <authorList>
            <person name="Guldener U."/>
        </authorList>
    </citation>
    <scope>NUCLEOTIDE SEQUENCE [LARGE SCALE GENOMIC DNA]</scope>
    <source>
        <strain evidence="3">04CH-RAC-A.6.1</strain>
    </source>
</reference>
<dbReference type="EMBL" id="FJUX01000138">
    <property type="protein sequence ID" value="CZT11205.1"/>
    <property type="molecule type" value="Genomic_DNA"/>
</dbReference>
<name>A0A1E1LL31_9HELO</name>
<dbReference type="AlphaFoldDB" id="A0A1E1LL31"/>
<evidence type="ECO:0000256" key="1">
    <source>
        <dbReference type="SAM" id="MobiDB-lite"/>
    </source>
</evidence>
<sequence>MDQIHAEAGCHVSIIRSNDEDPSGLDELSLSEASVPG</sequence>
<evidence type="ECO:0000313" key="3">
    <source>
        <dbReference type="Proteomes" id="UP000178912"/>
    </source>
</evidence>
<protein>
    <submittedName>
        <fullName evidence="2">Uncharacterized protein</fullName>
    </submittedName>
</protein>
<gene>
    <name evidence="2" type="ORF">RAG0_15423</name>
</gene>